<evidence type="ECO:0000313" key="3">
    <source>
        <dbReference type="Proteomes" id="UP001178507"/>
    </source>
</evidence>
<dbReference type="Proteomes" id="UP001178507">
    <property type="component" value="Unassembled WGS sequence"/>
</dbReference>
<gene>
    <name evidence="2" type="ORF">EVOR1521_LOCUS16210</name>
</gene>
<dbReference type="PROSITE" id="PS50004">
    <property type="entry name" value="C2"/>
    <property type="match status" value="1"/>
</dbReference>
<reference evidence="2" key="1">
    <citation type="submission" date="2023-08" db="EMBL/GenBank/DDBJ databases">
        <authorList>
            <person name="Chen Y."/>
            <person name="Shah S."/>
            <person name="Dougan E. K."/>
            <person name="Thang M."/>
            <person name="Chan C."/>
        </authorList>
    </citation>
    <scope>NUCLEOTIDE SEQUENCE</scope>
</reference>
<dbReference type="Pfam" id="PF00168">
    <property type="entry name" value="C2"/>
    <property type="match status" value="1"/>
</dbReference>
<dbReference type="PANTHER" id="PTHR45761:SF1">
    <property type="entry name" value="EXTENDED SYNAPTOTAGMIN-LIKE PROTEIN 2, ISOFORM C"/>
    <property type="match status" value="1"/>
</dbReference>
<dbReference type="AlphaFoldDB" id="A0AA36IQA3"/>
<evidence type="ECO:0000313" key="2">
    <source>
        <dbReference type="EMBL" id="CAJ1390920.1"/>
    </source>
</evidence>
<dbReference type="InterPro" id="IPR000008">
    <property type="entry name" value="C2_dom"/>
</dbReference>
<dbReference type="PANTHER" id="PTHR45761">
    <property type="entry name" value="EXTENDED SYNAPTOTAGMIN-LIKE PROTEIN 2, ISOFORM C"/>
    <property type="match status" value="1"/>
</dbReference>
<keyword evidence="3" id="KW-1185">Reference proteome</keyword>
<evidence type="ECO:0000259" key="1">
    <source>
        <dbReference type="PROSITE" id="PS50004"/>
    </source>
</evidence>
<feature type="domain" description="C2" evidence="1">
    <location>
        <begin position="160"/>
        <end position="279"/>
    </location>
</feature>
<comment type="caution">
    <text evidence="2">The sequence shown here is derived from an EMBL/GenBank/DDBJ whole genome shotgun (WGS) entry which is preliminary data.</text>
</comment>
<feature type="non-terminal residue" evidence="2">
    <location>
        <position position="299"/>
    </location>
</feature>
<dbReference type="SUPFAM" id="SSF49562">
    <property type="entry name" value="C2 domain (Calcium/lipid-binding domain, CaLB)"/>
    <property type="match status" value="1"/>
</dbReference>
<sequence length="299" mass="33563">GSPPLPPPSLLDGFPDPSRVETRKKEYLKALQEQVRQRVETLTQKHQANLEYLRAKNDQCKRQAQATIDQELVKQEMEIDRRHDEQLLALQQAAMRRKFNITKEAGELTLQYQTKETQERMQMLDYELHRKYFDAQSGGLDWTQQQIAAVSPGALGALPAPPDARASSAASAASAAGTLFVAVQAAYNLTNKDTGLLGDVSDPYVMLRLGTQELSTPVINNNLNPVWEADNRFTLAVTKEDKLLELEVKNSNVLRDDSLGRTTLDFRSLAPGAWHTRRELLQDGDLGELEYAVHFKPKP</sequence>
<dbReference type="InterPro" id="IPR051634">
    <property type="entry name" value="Extended_Synaptotagmin"/>
</dbReference>
<dbReference type="EMBL" id="CAUJNA010002176">
    <property type="protein sequence ID" value="CAJ1390920.1"/>
    <property type="molecule type" value="Genomic_DNA"/>
</dbReference>
<dbReference type="InterPro" id="IPR035892">
    <property type="entry name" value="C2_domain_sf"/>
</dbReference>
<organism evidence="2 3">
    <name type="scientific">Effrenium voratum</name>
    <dbReference type="NCBI Taxonomy" id="2562239"/>
    <lineage>
        <taxon>Eukaryota</taxon>
        <taxon>Sar</taxon>
        <taxon>Alveolata</taxon>
        <taxon>Dinophyceae</taxon>
        <taxon>Suessiales</taxon>
        <taxon>Symbiodiniaceae</taxon>
        <taxon>Effrenium</taxon>
    </lineage>
</organism>
<name>A0AA36IQA3_9DINO</name>
<accession>A0AA36IQA3</accession>
<dbReference type="SMART" id="SM00239">
    <property type="entry name" value="C2"/>
    <property type="match status" value="1"/>
</dbReference>
<dbReference type="Gene3D" id="2.60.40.150">
    <property type="entry name" value="C2 domain"/>
    <property type="match status" value="1"/>
</dbReference>
<proteinExistence type="predicted"/>
<protein>
    <recommendedName>
        <fullName evidence="1">C2 domain-containing protein</fullName>
    </recommendedName>
</protein>